<dbReference type="Proteomes" id="UP001283361">
    <property type="component" value="Unassembled WGS sequence"/>
</dbReference>
<dbReference type="EMBL" id="JAWDGP010002811">
    <property type="protein sequence ID" value="KAK3779752.1"/>
    <property type="molecule type" value="Genomic_DNA"/>
</dbReference>
<keyword evidence="2" id="KW-1185">Reference proteome</keyword>
<dbReference type="AlphaFoldDB" id="A0AAE1A2J3"/>
<organism evidence="1 2">
    <name type="scientific">Elysia crispata</name>
    <name type="common">lettuce slug</name>
    <dbReference type="NCBI Taxonomy" id="231223"/>
    <lineage>
        <taxon>Eukaryota</taxon>
        <taxon>Metazoa</taxon>
        <taxon>Spiralia</taxon>
        <taxon>Lophotrochozoa</taxon>
        <taxon>Mollusca</taxon>
        <taxon>Gastropoda</taxon>
        <taxon>Heterobranchia</taxon>
        <taxon>Euthyneura</taxon>
        <taxon>Panpulmonata</taxon>
        <taxon>Sacoglossa</taxon>
        <taxon>Placobranchoidea</taxon>
        <taxon>Plakobranchidae</taxon>
        <taxon>Elysia</taxon>
    </lineage>
</organism>
<reference evidence="1" key="1">
    <citation type="journal article" date="2023" name="G3 (Bethesda)">
        <title>A reference genome for the long-term kleptoplast-retaining sea slug Elysia crispata morphotype clarki.</title>
        <authorList>
            <person name="Eastman K.E."/>
            <person name="Pendleton A.L."/>
            <person name="Shaikh M.A."/>
            <person name="Suttiyut T."/>
            <person name="Ogas R."/>
            <person name="Tomko P."/>
            <person name="Gavelis G."/>
            <person name="Widhalm J.R."/>
            <person name="Wisecaver J.H."/>
        </authorList>
    </citation>
    <scope>NUCLEOTIDE SEQUENCE</scope>
    <source>
        <strain evidence="1">ECLA1</strain>
    </source>
</reference>
<evidence type="ECO:0000313" key="2">
    <source>
        <dbReference type="Proteomes" id="UP001283361"/>
    </source>
</evidence>
<evidence type="ECO:0000313" key="1">
    <source>
        <dbReference type="EMBL" id="KAK3779752.1"/>
    </source>
</evidence>
<name>A0AAE1A2J3_9GAST</name>
<sequence>MSRCGPVHCADVVQVFPAIITGQPASFLSKRKNVEANHFERVHPETSTIILFDIGHPLSPCNTSYKRSIGQGRAGRVRPYTHLPAMALSKQLAETPSESLRELVGELSTVTVLQVQL</sequence>
<accession>A0AAE1A2J3</accession>
<proteinExistence type="predicted"/>
<gene>
    <name evidence="1" type="ORF">RRG08_035890</name>
</gene>
<comment type="caution">
    <text evidence="1">The sequence shown here is derived from an EMBL/GenBank/DDBJ whole genome shotgun (WGS) entry which is preliminary data.</text>
</comment>
<protein>
    <submittedName>
        <fullName evidence="1">Uncharacterized protein</fullName>
    </submittedName>
</protein>